<sequence length="401" mass="45779">MPSFRVDADGDVEMAAPPPVFEVIKAPEIKSRDQESLMEWLRKRRRYREKIVERCRISQEHVDAVLRSLRPSLSPKLRNYLAHYVFRQPRDAITDQVILDKIQERVNEVMSEHIPDMYDFFKTHLKMGMDEQDVEARVVKFFVEFDQLIEEHEFTAMLAASGQDRSDYRDRMKNRCKLIVENLAPSVLKTEIKRLVSLQHREAKADDIALHQLVLARDKVLQRYHLLTQEAKPERKPPSKGDQGKRTPRQDASRVSNKPQGTPSAPSAGPKPGNSSGAASRLPPRDGWYFCKGPHVVRRSPTATEEQKMQCYHRMKDVKVAKAKAASASRLPGNRQVVINGLVELPYLPDSGSDVNVIPASTLRHLEACGEPIAVTNMLMPCIWSESVEIYWHAGRAVMWT</sequence>
<protein>
    <submittedName>
        <fullName evidence="4">Uncharacterized protein</fullName>
    </submittedName>
</protein>
<proteinExistence type="predicted"/>
<evidence type="ECO:0000313" key="4">
    <source>
        <dbReference type="EMBL" id="KAE9306851.1"/>
    </source>
</evidence>
<dbReference type="EMBL" id="QXFV01001986">
    <property type="protein sequence ID" value="KAE8994770.1"/>
    <property type="molecule type" value="Genomic_DNA"/>
</dbReference>
<organism evidence="4 6">
    <name type="scientific">Phytophthora rubi</name>
    <dbReference type="NCBI Taxonomy" id="129364"/>
    <lineage>
        <taxon>Eukaryota</taxon>
        <taxon>Sar</taxon>
        <taxon>Stramenopiles</taxon>
        <taxon>Oomycota</taxon>
        <taxon>Peronosporomycetes</taxon>
        <taxon>Peronosporales</taxon>
        <taxon>Peronosporaceae</taxon>
        <taxon>Phytophthora</taxon>
    </lineage>
</organism>
<feature type="compositionally biased region" description="Basic and acidic residues" evidence="1">
    <location>
        <begin position="231"/>
        <end position="252"/>
    </location>
</feature>
<name>A0A6A4DSC5_9STRA</name>
<evidence type="ECO:0000313" key="3">
    <source>
        <dbReference type="EMBL" id="KAE8994770.1"/>
    </source>
</evidence>
<evidence type="ECO:0000256" key="1">
    <source>
        <dbReference type="SAM" id="MobiDB-lite"/>
    </source>
</evidence>
<feature type="compositionally biased region" description="Polar residues" evidence="1">
    <location>
        <begin position="253"/>
        <end position="265"/>
    </location>
</feature>
<dbReference type="Proteomes" id="UP000435112">
    <property type="component" value="Unassembled WGS sequence"/>
</dbReference>
<dbReference type="Proteomes" id="UP000434957">
    <property type="component" value="Unassembled WGS sequence"/>
</dbReference>
<feature type="region of interest" description="Disordered" evidence="1">
    <location>
        <begin position="227"/>
        <end position="284"/>
    </location>
</feature>
<gene>
    <name evidence="3" type="ORF">PR001_g20303</name>
    <name evidence="2" type="ORF">PR002_g20451</name>
    <name evidence="4" type="ORF">PR003_g21147</name>
</gene>
<evidence type="ECO:0000313" key="7">
    <source>
        <dbReference type="Proteomes" id="UP000435112"/>
    </source>
</evidence>
<evidence type="ECO:0000313" key="6">
    <source>
        <dbReference type="Proteomes" id="UP000434957"/>
    </source>
</evidence>
<accession>A0A6A4DSC5</accession>
<dbReference type="AlphaFoldDB" id="A0A6A4DSC5"/>
<keyword evidence="6" id="KW-1185">Reference proteome</keyword>
<dbReference type="Proteomes" id="UP000429607">
    <property type="component" value="Unassembled WGS sequence"/>
</dbReference>
<reference evidence="4 6" key="1">
    <citation type="submission" date="2018-08" db="EMBL/GenBank/DDBJ databases">
        <title>Genomic investigation of the strawberry pathogen Phytophthora fragariae indicates pathogenicity is determined by transcriptional variation in three key races.</title>
        <authorList>
            <person name="Adams T.M."/>
            <person name="Armitage A.D."/>
            <person name="Sobczyk M.K."/>
            <person name="Bates H.J."/>
            <person name="Dunwell J.M."/>
            <person name="Nellist C.F."/>
            <person name="Harrison R.J."/>
        </authorList>
    </citation>
    <scope>NUCLEOTIDE SEQUENCE [LARGE SCALE GENOMIC DNA]</scope>
    <source>
        <strain evidence="3 5">SCRP249</strain>
        <strain evidence="2 7">SCRP324</strain>
        <strain evidence="4 6">SCRP333</strain>
    </source>
</reference>
<evidence type="ECO:0000313" key="5">
    <source>
        <dbReference type="Proteomes" id="UP000429607"/>
    </source>
</evidence>
<dbReference type="OrthoDB" id="120739at2759"/>
<dbReference type="EMBL" id="QXFT01001953">
    <property type="protein sequence ID" value="KAE9306851.1"/>
    <property type="molecule type" value="Genomic_DNA"/>
</dbReference>
<evidence type="ECO:0000313" key="2">
    <source>
        <dbReference type="EMBL" id="KAE8992716.1"/>
    </source>
</evidence>
<dbReference type="EMBL" id="QXFU01001956">
    <property type="protein sequence ID" value="KAE8992716.1"/>
    <property type="molecule type" value="Genomic_DNA"/>
</dbReference>
<comment type="caution">
    <text evidence="4">The sequence shown here is derived from an EMBL/GenBank/DDBJ whole genome shotgun (WGS) entry which is preliminary data.</text>
</comment>